<feature type="repeat" description="WD" evidence="3">
    <location>
        <begin position="160"/>
        <end position="201"/>
    </location>
</feature>
<gene>
    <name evidence="5" type="ORF">GSBLH_T00002593001</name>
</gene>
<dbReference type="GeneID" id="24919748"/>
<dbReference type="PROSITE" id="PS50294">
    <property type="entry name" value="WD_REPEATS_REGION"/>
    <property type="match status" value="4"/>
</dbReference>
<feature type="compositionally biased region" description="Low complexity" evidence="4">
    <location>
        <begin position="371"/>
        <end position="385"/>
    </location>
</feature>
<dbReference type="SMART" id="SM00320">
    <property type="entry name" value="WD40"/>
    <property type="match status" value="5"/>
</dbReference>
<dbReference type="Gene3D" id="2.130.10.10">
    <property type="entry name" value="YVTN repeat-like/Quinoprotein amine dehydrogenase"/>
    <property type="match status" value="2"/>
</dbReference>
<dbReference type="PROSITE" id="PS00678">
    <property type="entry name" value="WD_REPEATS_1"/>
    <property type="match status" value="1"/>
</dbReference>
<dbReference type="InterPro" id="IPR036322">
    <property type="entry name" value="WD40_repeat_dom_sf"/>
</dbReference>
<dbReference type="InterPro" id="IPR019775">
    <property type="entry name" value="WD40_repeat_CS"/>
</dbReference>
<dbReference type="GO" id="GO:0000398">
    <property type="term" value="P:mRNA splicing, via spliceosome"/>
    <property type="evidence" value="ECO:0007669"/>
    <property type="project" value="TreeGrafter"/>
</dbReference>
<proteinExistence type="predicted"/>
<feature type="region of interest" description="Disordered" evidence="4">
    <location>
        <begin position="500"/>
        <end position="532"/>
    </location>
</feature>
<evidence type="ECO:0000256" key="3">
    <source>
        <dbReference type="PROSITE-ProRule" id="PRU00221"/>
    </source>
</evidence>
<dbReference type="CDD" id="cd00200">
    <property type="entry name" value="WD40"/>
    <property type="match status" value="1"/>
</dbReference>
<dbReference type="Pfam" id="PF00400">
    <property type="entry name" value="WD40"/>
    <property type="match status" value="5"/>
</dbReference>
<reference evidence="5" key="1">
    <citation type="submission" date="2010-02" db="EMBL/GenBank/DDBJ databases">
        <title>Sequencing and annotation of the Blastocystis hominis genome.</title>
        <authorList>
            <person name="Wincker P."/>
        </authorList>
    </citation>
    <scope>NUCLEOTIDE SEQUENCE</scope>
    <source>
        <strain evidence="5">Singapore isolate B</strain>
    </source>
</reference>
<evidence type="ECO:0000313" key="6">
    <source>
        <dbReference type="Proteomes" id="UP000008312"/>
    </source>
</evidence>
<dbReference type="AlphaFoldDB" id="D8M3K1"/>
<dbReference type="EMBL" id="FN668650">
    <property type="protein sequence ID" value="CBK22474.2"/>
    <property type="molecule type" value="Genomic_DNA"/>
</dbReference>
<sequence length="545" mass="59829">MAACVASAGAPPRHYISITASSSTRAPRPFSQRPRWTVLFSHALSLETAKLWCIHDDHPSLVHTLSGHINRVSAVAFHPSGRFVGTVSLDSSFRLWDVETGNQLLLQDGHARDVMGLSFQRDGSLAATCDQSGVCRVWDLRSGRSALVLQVSDGAVSGDAQGHAKGMLCCRFAPNGFQLATASDDNTVKMWDLRKQKAVYTVPAHRNVIPDIRFDASGEFLVSGGFDRTVKVWSTRNFQCVKTLEGHDGSVTGVDFLTNKVGVVSGVAMFFKLCVCLNFMEGGESFFTVQYYNSTISKKRPRSELLPVGECKKKGKLQSGAQEDKSAFPETSKMVETGFSMLKPWYPAGNPSLVSNRNISYDSKELDSSDQSVPSSYLSGSQSGLGPDLTFTPPVGVQMVENVPSQPCFQYYYPYYQSPSYLPIPQIVPPPPSVPIINPIVYDNNIDVGMSDLHYVSSDAFTILNARPRQDIRIPRLSKPLKHRTPSELIPSLLPTQKKTPELIGVKQPERTSDSPSVIVHSNPSNEEDNGDKYTLPVFLKTIFG</sequence>
<dbReference type="RefSeq" id="XP_012896522.1">
    <property type="nucleotide sequence ID" value="XM_013041068.1"/>
</dbReference>
<accession>D8M3K1</accession>
<organism evidence="5">
    <name type="scientific">Blastocystis hominis</name>
    <dbReference type="NCBI Taxonomy" id="12968"/>
    <lineage>
        <taxon>Eukaryota</taxon>
        <taxon>Sar</taxon>
        <taxon>Stramenopiles</taxon>
        <taxon>Bigyra</taxon>
        <taxon>Opalozoa</taxon>
        <taxon>Opalinata</taxon>
        <taxon>Blastocystidae</taxon>
        <taxon>Blastocystis</taxon>
    </lineage>
</organism>
<keyword evidence="1 3" id="KW-0853">WD repeat</keyword>
<dbReference type="PROSITE" id="PS50082">
    <property type="entry name" value="WD_REPEATS_2"/>
    <property type="match status" value="4"/>
</dbReference>
<dbReference type="InParanoid" id="D8M3K1"/>
<evidence type="ECO:0000256" key="2">
    <source>
        <dbReference type="ARBA" id="ARBA00022737"/>
    </source>
</evidence>
<keyword evidence="6" id="KW-1185">Reference proteome</keyword>
<dbReference type="InterPro" id="IPR015943">
    <property type="entry name" value="WD40/YVTN_repeat-like_dom_sf"/>
</dbReference>
<dbReference type="GO" id="GO:0017070">
    <property type="term" value="F:U6 snRNA binding"/>
    <property type="evidence" value="ECO:0007669"/>
    <property type="project" value="TreeGrafter"/>
</dbReference>
<dbReference type="InterPro" id="IPR001680">
    <property type="entry name" value="WD40_rpt"/>
</dbReference>
<protein>
    <submittedName>
        <fullName evidence="5">Uncharacterized protein</fullName>
    </submittedName>
</protein>
<feature type="region of interest" description="Disordered" evidence="4">
    <location>
        <begin position="364"/>
        <end position="385"/>
    </location>
</feature>
<dbReference type="GO" id="GO:0030621">
    <property type="term" value="F:U4 snRNA binding"/>
    <property type="evidence" value="ECO:0007669"/>
    <property type="project" value="TreeGrafter"/>
</dbReference>
<dbReference type="PRINTS" id="PR00320">
    <property type="entry name" value="GPROTEINBRPT"/>
</dbReference>
<dbReference type="OrthoDB" id="204684at2759"/>
<evidence type="ECO:0000313" key="5">
    <source>
        <dbReference type="EMBL" id="CBK22474.2"/>
    </source>
</evidence>
<dbReference type="InterPro" id="IPR020472">
    <property type="entry name" value="WD40_PAC1"/>
</dbReference>
<feature type="repeat" description="WD" evidence="3">
    <location>
        <begin position="65"/>
        <end position="106"/>
    </location>
</feature>
<keyword evidence="2" id="KW-0677">Repeat</keyword>
<evidence type="ECO:0000256" key="4">
    <source>
        <dbReference type="SAM" id="MobiDB-lite"/>
    </source>
</evidence>
<dbReference type="PANTHER" id="PTHR19846">
    <property type="entry name" value="WD40 REPEAT PROTEIN"/>
    <property type="match status" value="1"/>
</dbReference>
<feature type="repeat" description="WD" evidence="3">
    <location>
        <begin position="107"/>
        <end position="148"/>
    </location>
</feature>
<name>D8M3K1_BLAHO</name>
<dbReference type="Proteomes" id="UP000008312">
    <property type="component" value="Unassembled WGS sequence"/>
</dbReference>
<dbReference type="PANTHER" id="PTHR19846:SF0">
    <property type="entry name" value="PRE-MRNA PROCESSING FACTOR 4"/>
    <property type="match status" value="1"/>
</dbReference>
<feature type="repeat" description="WD" evidence="3">
    <location>
        <begin position="202"/>
        <end position="243"/>
    </location>
</feature>
<dbReference type="SUPFAM" id="SSF50978">
    <property type="entry name" value="WD40 repeat-like"/>
    <property type="match status" value="1"/>
</dbReference>
<dbReference type="GO" id="GO:0046540">
    <property type="term" value="C:U4/U6 x U5 tri-snRNP complex"/>
    <property type="evidence" value="ECO:0007669"/>
    <property type="project" value="TreeGrafter"/>
</dbReference>
<feature type="compositionally biased region" description="Polar residues" evidence="4">
    <location>
        <begin position="514"/>
        <end position="525"/>
    </location>
</feature>
<evidence type="ECO:0000256" key="1">
    <source>
        <dbReference type="ARBA" id="ARBA00022574"/>
    </source>
</evidence>